<dbReference type="RefSeq" id="YP_010801641.1">
    <property type="nucleotide sequence ID" value="NC_076967.1"/>
</dbReference>
<dbReference type="InterPro" id="IPR001811">
    <property type="entry name" value="Chemokine_IL8-like_dom"/>
</dbReference>
<evidence type="ECO:0000256" key="3">
    <source>
        <dbReference type="ARBA" id="ARBA00022729"/>
    </source>
</evidence>
<dbReference type="Pfam" id="PF00048">
    <property type="entry name" value="IL8"/>
    <property type="match status" value="1"/>
</dbReference>
<accession>A0A5B8G3X0</accession>
<dbReference type="FunFam" id="2.40.50.40:FF:000002">
    <property type="entry name" value="C-C motif chemokine"/>
    <property type="match status" value="1"/>
</dbReference>
<dbReference type="CDD" id="cd00272">
    <property type="entry name" value="Chemokine_CC"/>
    <property type="match status" value="1"/>
</dbReference>
<dbReference type="EMBL" id="MH932584">
    <property type="protein sequence ID" value="QDQ69221.1"/>
    <property type="molecule type" value="Genomic_DNA"/>
</dbReference>
<sequence>MKGGTLILLAVFLFKVFLQSGDSVGGLTGLYQPRCCNGYQRRPLPWWLMESWSPTSQSCHKSAVIFLTKKGRQVCMDPSKDWVQKLMQRVSVTT</sequence>
<proteinExistence type="predicted"/>
<dbReference type="PANTHER" id="PTHR12015:SF183">
    <property type="entry name" value="C-C MOTIF CHEMOKINE 3"/>
    <property type="match status" value="1"/>
</dbReference>
<dbReference type="GeneID" id="80540353"/>
<dbReference type="InterPro" id="IPR036048">
    <property type="entry name" value="Interleukin_8-like_sf"/>
</dbReference>
<protein>
    <submittedName>
        <fullName evidence="5">CC chemokine vCCL2</fullName>
    </submittedName>
</protein>
<keyword evidence="3" id="KW-0732">Signal</keyword>
<dbReference type="GO" id="GO:0005576">
    <property type="term" value="C:extracellular region"/>
    <property type="evidence" value="ECO:0007669"/>
    <property type="project" value="UniProtKB-SubCell"/>
</dbReference>
<feature type="domain" description="Chemokine interleukin-8-like" evidence="4">
    <location>
        <begin position="32"/>
        <end position="90"/>
    </location>
</feature>
<dbReference type="Gene3D" id="2.40.50.40">
    <property type="match status" value="1"/>
</dbReference>
<dbReference type="PANTHER" id="PTHR12015">
    <property type="entry name" value="SMALL INDUCIBLE CYTOKINE A"/>
    <property type="match status" value="1"/>
</dbReference>
<comment type="subcellular location">
    <subcellularLocation>
        <location evidence="1">Secreted</location>
    </subcellularLocation>
</comment>
<reference evidence="5" key="1">
    <citation type="journal article" date="2019" name="Emerg. Infect. Dis.">
        <title>Novel Virus Related to Kaposi's Sarcoma-Associated Herpesvirus from Colobus Monkey.</title>
        <authorList>
            <person name="Dhingra A."/>
            <person name="Ganzenmueller T."/>
            <person name="Hage E."/>
            <person name="Suarez N.M."/>
            <person name="Matz-Rensing K."/>
            <person name="Widmer D."/>
            <person name="Pohlmann S."/>
            <person name="Davison A.J."/>
            <person name="Schulz T.F."/>
            <person name="Kaul A."/>
        </authorList>
    </citation>
    <scope>NUCLEOTIDE SEQUENCE</scope>
    <source>
        <strain evidence="5">Hannover</strain>
    </source>
</reference>
<dbReference type="KEGG" id="vg:80540353"/>
<dbReference type="InterPro" id="IPR039809">
    <property type="entry name" value="Chemokine_b/g/d"/>
</dbReference>
<organism evidence="5 6">
    <name type="scientific">Colobine gammaherpesvirus 1</name>
    <dbReference type="NCBI Taxonomy" id="2597325"/>
    <lineage>
        <taxon>Viruses</taxon>
        <taxon>Duplodnaviria</taxon>
        <taxon>Heunggongvirae</taxon>
        <taxon>Peploviricota</taxon>
        <taxon>Herviviricetes</taxon>
        <taxon>Herpesvirales</taxon>
        <taxon>Orthoherpesviridae</taxon>
        <taxon>Gammaherpesvirinae</taxon>
        <taxon>Rhadinovirus</taxon>
        <taxon>Rhadinovirus colobinegamma1</taxon>
    </lineage>
</organism>
<evidence type="ECO:0000313" key="5">
    <source>
        <dbReference type="EMBL" id="QDQ69221.1"/>
    </source>
</evidence>
<evidence type="ECO:0000259" key="4">
    <source>
        <dbReference type="SMART" id="SM00199"/>
    </source>
</evidence>
<dbReference type="Proteomes" id="UP001147731">
    <property type="component" value="Segment"/>
</dbReference>
<evidence type="ECO:0000256" key="1">
    <source>
        <dbReference type="ARBA" id="ARBA00004613"/>
    </source>
</evidence>
<keyword evidence="2" id="KW-0964">Secreted</keyword>
<dbReference type="GO" id="GO:0008009">
    <property type="term" value="F:chemokine activity"/>
    <property type="evidence" value="ECO:0007669"/>
    <property type="project" value="InterPro"/>
</dbReference>
<gene>
    <name evidence="5" type="primary">K4</name>
</gene>
<evidence type="ECO:0000256" key="2">
    <source>
        <dbReference type="ARBA" id="ARBA00022525"/>
    </source>
</evidence>
<dbReference type="SMART" id="SM00199">
    <property type="entry name" value="SCY"/>
    <property type="match status" value="1"/>
</dbReference>
<dbReference type="GO" id="GO:0006955">
    <property type="term" value="P:immune response"/>
    <property type="evidence" value="ECO:0007669"/>
    <property type="project" value="InterPro"/>
</dbReference>
<evidence type="ECO:0000313" key="6">
    <source>
        <dbReference type="Proteomes" id="UP001147731"/>
    </source>
</evidence>
<name>A0A5B8G3X0_9GAMA</name>
<dbReference type="SUPFAM" id="SSF54117">
    <property type="entry name" value="Interleukin 8-like chemokines"/>
    <property type="match status" value="1"/>
</dbReference>
<keyword evidence="6" id="KW-1185">Reference proteome</keyword>